<dbReference type="SUPFAM" id="SSF56281">
    <property type="entry name" value="Metallo-hydrolase/oxidoreductase"/>
    <property type="match status" value="1"/>
</dbReference>
<evidence type="ECO:0000256" key="2">
    <source>
        <dbReference type="ARBA" id="ARBA00004496"/>
    </source>
</evidence>
<dbReference type="InterPro" id="IPR036866">
    <property type="entry name" value="RibonucZ/Hydroxyglut_hydro"/>
</dbReference>
<comment type="subcellular location">
    <subcellularLocation>
        <location evidence="2">Cytoplasm</location>
    </subcellularLocation>
    <subcellularLocation>
        <location evidence="1">Nucleus</location>
    </subcellularLocation>
</comment>
<dbReference type="Proteomes" id="UP000887569">
    <property type="component" value="Unplaced"/>
</dbReference>
<dbReference type="AlphaFoldDB" id="A0A915A6I8"/>
<dbReference type="PANTHER" id="PTHR46094:SF1">
    <property type="entry name" value="INTEGRATOR COMPLEX SUBUNIT 9"/>
    <property type="match status" value="1"/>
</dbReference>
<sequence>MDSMDLNSELLGECPEIANSKLENDKLKYRICILKQVCNVFTVMAETLKKNGSVLMPMCPTGVLYDLLEVITVQLDQQGVAMDTPVYFISPVAESSIAFSNICPEWLSDKKQNMAYFPEEPFTHAYVFESLHGALCHQLKSPCILFTGHPSLRFGEAVRFLELWGNNPRNAVIITDPDYPLKDVYGPYQNLAIRAFFYPIDTRLDYSQLNPSIMPDL</sequence>
<keyword evidence="3" id="KW-0963">Cytoplasm</keyword>
<proteinExistence type="predicted"/>
<evidence type="ECO:0000259" key="5">
    <source>
        <dbReference type="SMART" id="SM01027"/>
    </source>
</evidence>
<dbReference type="Pfam" id="PF10996">
    <property type="entry name" value="Beta-Casp"/>
    <property type="match status" value="1"/>
</dbReference>
<protein>
    <submittedName>
        <fullName evidence="7">Beta-Casp domain-containing protein</fullName>
    </submittedName>
</protein>
<accession>A0A915A6I8</accession>
<evidence type="ECO:0000313" key="6">
    <source>
        <dbReference type="Proteomes" id="UP000887569"/>
    </source>
</evidence>
<dbReference type="GO" id="GO:0034472">
    <property type="term" value="P:snRNA 3'-end processing"/>
    <property type="evidence" value="ECO:0007669"/>
    <property type="project" value="TreeGrafter"/>
</dbReference>
<dbReference type="PANTHER" id="PTHR46094">
    <property type="entry name" value="INTEGRATOR COMPLEX SUBUNIT 9"/>
    <property type="match status" value="1"/>
</dbReference>
<evidence type="ECO:0000313" key="7">
    <source>
        <dbReference type="WBParaSite" id="PgE189_g001_t03"/>
    </source>
</evidence>
<feature type="domain" description="Beta-Casp" evidence="5">
    <location>
        <begin position="64"/>
        <end position="184"/>
    </location>
</feature>
<evidence type="ECO:0000256" key="4">
    <source>
        <dbReference type="ARBA" id="ARBA00023242"/>
    </source>
</evidence>
<dbReference type="GO" id="GO:0005737">
    <property type="term" value="C:cytoplasm"/>
    <property type="evidence" value="ECO:0007669"/>
    <property type="project" value="UniProtKB-SubCell"/>
</dbReference>
<evidence type="ECO:0000256" key="3">
    <source>
        <dbReference type="ARBA" id="ARBA00022490"/>
    </source>
</evidence>
<name>A0A915A6I8_PARUN</name>
<dbReference type="WBParaSite" id="PgE189_g001_t03">
    <property type="protein sequence ID" value="PgE189_g001_t03"/>
    <property type="gene ID" value="PgE189_g001"/>
</dbReference>
<keyword evidence="6" id="KW-1185">Reference proteome</keyword>
<dbReference type="SMART" id="SM01027">
    <property type="entry name" value="Beta-Casp"/>
    <property type="match status" value="1"/>
</dbReference>
<organism evidence="6 7">
    <name type="scientific">Parascaris univalens</name>
    <name type="common">Nematode worm</name>
    <dbReference type="NCBI Taxonomy" id="6257"/>
    <lineage>
        <taxon>Eukaryota</taxon>
        <taxon>Metazoa</taxon>
        <taxon>Ecdysozoa</taxon>
        <taxon>Nematoda</taxon>
        <taxon>Chromadorea</taxon>
        <taxon>Rhabditida</taxon>
        <taxon>Spirurina</taxon>
        <taxon>Ascaridomorpha</taxon>
        <taxon>Ascaridoidea</taxon>
        <taxon>Ascarididae</taxon>
        <taxon>Parascaris</taxon>
    </lineage>
</organism>
<keyword evidence="4" id="KW-0539">Nucleus</keyword>
<dbReference type="Gene3D" id="3.40.50.10890">
    <property type="match status" value="1"/>
</dbReference>
<dbReference type="InterPro" id="IPR027074">
    <property type="entry name" value="Integrator_9su"/>
</dbReference>
<dbReference type="InterPro" id="IPR022712">
    <property type="entry name" value="Beta_Casp"/>
</dbReference>
<reference evidence="7" key="1">
    <citation type="submission" date="2022-11" db="UniProtKB">
        <authorList>
            <consortium name="WormBaseParasite"/>
        </authorList>
    </citation>
    <scope>IDENTIFICATION</scope>
</reference>
<dbReference type="GO" id="GO:0032039">
    <property type="term" value="C:integrator complex"/>
    <property type="evidence" value="ECO:0007669"/>
    <property type="project" value="InterPro"/>
</dbReference>
<evidence type="ECO:0000256" key="1">
    <source>
        <dbReference type="ARBA" id="ARBA00004123"/>
    </source>
</evidence>